<sequence length="684" mass="75082">MSALASIGWFLPSTLSLIALCAIGAKGWYQSSSLFYLLVLVALIALSGVVILFRVRIVSGFASGRFQGSVLARYVRDVVVLLVAIVFASFSIESPWNEFLRFFEPWKLLLNIVPVAVVFVALYLLSQCRGAIVAIASVAAMLIGLTQYFVAMFKGAAILPSDLFAAGTALSVSGGYSFIVGARQVLCMALTCCSVALLSFVRPAEVGAGEGCSPMAKSRPKRLACAMARALSGLALLASLFYAIFTVNLSDRFGFARSYWDSLAVYETQGFVASFISLYQNSIIVEPAGYSAQGAERLLETYVQEYLDNRGSSPERLAAEEQFQAERPAIVAIMNESFSDLSIFENLHAGYEGPNFVGNIPDALYTGYVYPSVCGGGTCNSEFEFLTGAALAYLGSENQLYITHDLSGMASLPKALEVQGYTSTAIHPMPGDNWNRDVVYPAIGFDAFLDEGAFPEDAPRRHAGVTDAATYEEIIRILEQNSGPQFIFDVTMQNHGGYGAWDLPDEEQIGLDLGWMEDDLESMLTEYLSLISISDRELEDFLGKLREIDRPVVVVFFGDHQPASDVDTAVFGSPSPGDVEWYERSYCTPYFIWANYDVAGNEQVSERRDIGLFALQSLLLDCIGAPLEEQQMATLAFLDRVPILNVIGYQTSDGVWHSLEDKTNWDQAVRDLEWIQYLEFGDRL</sequence>
<feature type="transmembrane region" description="Helical" evidence="7">
    <location>
        <begin position="222"/>
        <end position="245"/>
    </location>
</feature>
<reference evidence="9" key="2">
    <citation type="submission" date="2021-09" db="EMBL/GenBank/DDBJ databases">
        <authorList>
            <person name="Gilroy R."/>
        </authorList>
    </citation>
    <scope>NUCLEOTIDE SEQUENCE</scope>
    <source>
        <strain evidence="9">ChiHjej13B12-9602</strain>
    </source>
</reference>
<feature type="transmembrane region" description="Helical" evidence="7">
    <location>
        <begin position="108"/>
        <end position="125"/>
    </location>
</feature>
<evidence type="ECO:0000256" key="2">
    <source>
        <dbReference type="ARBA" id="ARBA00004936"/>
    </source>
</evidence>
<dbReference type="InterPro" id="IPR017850">
    <property type="entry name" value="Alkaline_phosphatase_core_sf"/>
</dbReference>
<evidence type="ECO:0000313" key="9">
    <source>
        <dbReference type="EMBL" id="HJG37644.1"/>
    </source>
</evidence>
<feature type="transmembrane region" description="Helical" evidence="7">
    <location>
        <begin position="132"/>
        <end position="156"/>
    </location>
</feature>
<protein>
    <submittedName>
        <fullName evidence="9">LTA synthase family protein</fullName>
    </submittedName>
</protein>
<keyword evidence="5 7" id="KW-1133">Transmembrane helix</keyword>
<evidence type="ECO:0000256" key="6">
    <source>
        <dbReference type="ARBA" id="ARBA00023136"/>
    </source>
</evidence>
<dbReference type="PANTHER" id="PTHR47371">
    <property type="entry name" value="LIPOTEICHOIC ACID SYNTHASE"/>
    <property type="match status" value="1"/>
</dbReference>
<evidence type="ECO:0000256" key="7">
    <source>
        <dbReference type="SAM" id="Phobius"/>
    </source>
</evidence>
<proteinExistence type="predicted"/>
<evidence type="ECO:0000256" key="3">
    <source>
        <dbReference type="ARBA" id="ARBA00022475"/>
    </source>
</evidence>
<evidence type="ECO:0000259" key="8">
    <source>
        <dbReference type="Pfam" id="PF00884"/>
    </source>
</evidence>
<dbReference type="CDD" id="cd16015">
    <property type="entry name" value="LTA_synthase"/>
    <property type="match status" value="1"/>
</dbReference>
<dbReference type="PANTHER" id="PTHR47371:SF3">
    <property type="entry name" value="PHOSPHOGLYCEROL TRANSFERASE I"/>
    <property type="match status" value="1"/>
</dbReference>
<evidence type="ECO:0000256" key="1">
    <source>
        <dbReference type="ARBA" id="ARBA00004651"/>
    </source>
</evidence>
<keyword evidence="6 7" id="KW-0472">Membrane</keyword>
<name>A0A921IUL9_9ACTN</name>
<organism evidence="9 10">
    <name type="scientific">Enorma phocaeensis</name>
    <dbReference type="NCBI Taxonomy" id="1871019"/>
    <lineage>
        <taxon>Bacteria</taxon>
        <taxon>Bacillati</taxon>
        <taxon>Actinomycetota</taxon>
        <taxon>Coriobacteriia</taxon>
        <taxon>Coriobacteriales</taxon>
        <taxon>Coriobacteriaceae</taxon>
        <taxon>Enorma</taxon>
    </lineage>
</organism>
<reference evidence="9" key="1">
    <citation type="journal article" date="2021" name="PeerJ">
        <title>Extensive microbial diversity within the chicken gut microbiome revealed by metagenomics and culture.</title>
        <authorList>
            <person name="Gilroy R."/>
            <person name="Ravi A."/>
            <person name="Getino M."/>
            <person name="Pursley I."/>
            <person name="Horton D.L."/>
            <person name="Alikhan N.F."/>
            <person name="Baker D."/>
            <person name="Gharbi K."/>
            <person name="Hall N."/>
            <person name="Watson M."/>
            <person name="Adriaenssens E.M."/>
            <person name="Foster-Nyarko E."/>
            <person name="Jarju S."/>
            <person name="Secka A."/>
            <person name="Antonio M."/>
            <person name="Oren A."/>
            <person name="Chaudhuri R.R."/>
            <person name="La Ragione R."/>
            <person name="Hildebrand F."/>
            <person name="Pallen M.J."/>
        </authorList>
    </citation>
    <scope>NUCLEOTIDE SEQUENCE</scope>
    <source>
        <strain evidence="9">ChiHjej13B12-9602</strain>
    </source>
</reference>
<feature type="domain" description="Sulfatase N-terminal" evidence="8">
    <location>
        <begin position="329"/>
        <end position="600"/>
    </location>
</feature>
<dbReference type="InterPro" id="IPR000917">
    <property type="entry name" value="Sulfatase_N"/>
</dbReference>
<evidence type="ECO:0000256" key="4">
    <source>
        <dbReference type="ARBA" id="ARBA00022692"/>
    </source>
</evidence>
<evidence type="ECO:0000313" key="10">
    <source>
        <dbReference type="Proteomes" id="UP000753256"/>
    </source>
</evidence>
<comment type="caution">
    <text evidence="9">The sequence shown here is derived from an EMBL/GenBank/DDBJ whole genome shotgun (WGS) entry which is preliminary data.</text>
</comment>
<evidence type="ECO:0000256" key="5">
    <source>
        <dbReference type="ARBA" id="ARBA00022989"/>
    </source>
</evidence>
<dbReference type="Gene3D" id="3.40.720.10">
    <property type="entry name" value="Alkaline Phosphatase, subunit A"/>
    <property type="match status" value="1"/>
</dbReference>
<accession>A0A921IUL9</accession>
<dbReference type="GO" id="GO:0005886">
    <property type="term" value="C:plasma membrane"/>
    <property type="evidence" value="ECO:0007669"/>
    <property type="project" value="UniProtKB-SubCell"/>
</dbReference>
<dbReference type="AlphaFoldDB" id="A0A921IUL9"/>
<keyword evidence="4 7" id="KW-0812">Transmembrane</keyword>
<dbReference type="SUPFAM" id="SSF53649">
    <property type="entry name" value="Alkaline phosphatase-like"/>
    <property type="match status" value="1"/>
</dbReference>
<dbReference type="Pfam" id="PF00884">
    <property type="entry name" value="Sulfatase"/>
    <property type="match status" value="1"/>
</dbReference>
<keyword evidence="3" id="KW-1003">Cell membrane</keyword>
<feature type="transmembrane region" description="Helical" evidence="7">
    <location>
        <begin position="74"/>
        <end position="92"/>
    </location>
</feature>
<dbReference type="EMBL" id="DYUZ01000029">
    <property type="protein sequence ID" value="HJG37644.1"/>
    <property type="molecule type" value="Genomic_DNA"/>
</dbReference>
<gene>
    <name evidence="9" type="ORF">K8V70_07290</name>
</gene>
<dbReference type="RefSeq" id="WP_273190531.1">
    <property type="nucleotide sequence ID" value="NZ_DYUZ01000029.1"/>
</dbReference>
<comment type="subcellular location">
    <subcellularLocation>
        <location evidence="1">Cell membrane</location>
        <topology evidence="1">Multi-pass membrane protein</topology>
    </subcellularLocation>
</comment>
<comment type="pathway">
    <text evidence="2">Cell wall biogenesis; lipoteichoic acid biosynthesis.</text>
</comment>
<feature type="transmembrane region" description="Helical" evidence="7">
    <location>
        <begin position="34"/>
        <end position="53"/>
    </location>
</feature>
<dbReference type="Proteomes" id="UP000753256">
    <property type="component" value="Unassembled WGS sequence"/>
</dbReference>
<dbReference type="InterPro" id="IPR050448">
    <property type="entry name" value="OpgB/LTA_synthase_biosynth"/>
</dbReference>